<proteinExistence type="predicted"/>
<evidence type="ECO:0000256" key="1">
    <source>
        <dbReference type="ARBA" id="ARBA00023002"/>
    </source>
</evidence>
<dbReference type="PANTHER" id="PTHR11699">
    <property type="entry name" value="ALDEHYDE DEHYDROGENASE-RELATED"/>
    <property type="match status" value="1"/>
</dbReference>
<evidence type="ECO:0000259" key="2">
    <source>
        <dbReference type="Pfam" id="PF00171"/>
    </source>
</evidence>
<dbReference type="InterPro" id="IPR015590">
    <property type="entry name" value="Aldehyde_DH_dom"/>
</dbReference>
<dbReference type="SUPFAM" id="SSF53720">
    <property type="entry name" value="ALDH-like"/>
    <property type="match status" value="1"/>
</dbReference>
<reference evidence="3 4" key="1">
    <citation type="submission" date="2024-01" db="EMBL/GenBank/DDBJ databases">
        <title>The diversity of rhizobia nodulating Mimosa spp. in eleven states of Brazil covering several biomes is determined by host plant, location, and edaphic factors.</title>
        <authorList>
            <person name="Rouws L."/>
            <person name="Barauna A."/>
            <person name="Beukes C."/>
            <person name="De Faria S.M."/>
            <person name="Gross E."/>
            <person name="Dos Reis Junior F.B."/>
            <person name="Simon M."/>
            <person name="Maluk M."/>
            <person name="Odee D.W."/>
            <person name="Kenicer G."/>
            <person name="Young J.P.W."/>
            <person name="Reis V.M."/>
            <person name="Zilli J."/>
            <person name="James E.K."/>
        </authorList>
    </citation>
    <scope>NUCLEOTIDE SEQUENCE [LARGE SCALE GENOMIC DNA]</scope>
    <source>
        <strain evidence="3 4">JPY77</strain>
    </source>
</reference>
<name>A0ABU9QHW5_9BURK</name>
<protein>
    <submittedName>
        <fullName evidence="3">Aldehyde dehydrogenase family protein</fullName>
    </submittedName>
</protein>
<keyword evidence="4" id="KW-1185">Reference proteome</keyword>
<dbReference type="Pfam" id="PF00171">
    <property type="entry name" value="Aldedh"/>
    <property type="match status" value="1"/>
</dbReference>
<dbReference type="EMBL" id="JAZHGC010000023">
    <property type="protein sequence ID" value="MEM5289063.1"/>
    <property type="molecule type" value="Genomic_DNA"/>
</dbReference>
<organism evidence="3 4">
    <name type="scientific">Paraburkholderia sabiae</name>
    <dbReference type="NCBI Taxonomy" id="273251"/>
    <lineage>
        <taxon>Bacteria</taxon>
        <taxon>Pseudomonadati</taxon>
        <taxon>Pseudomonadota</taxon>
        <taxon>Betaproteobacteria</taxon>
        <taxon>Burkholderiales</taxon>
        <taxon>Burkholderiaceae</taxon>
        <taxon>Paraburkholderia</taxon>
    </lineage>
</organism>
<dbReference type="Proteomes" id="UP001494588">
    <property type="component" value="Unassembled WGS sequence"/>
</dbReference>
<keyword evidence="1" id="KW-0560">Oxidoreductase</keyword>
<accession>A0ABU9QHW5</accession>
<comment type="caution">
    <text evidence="3">The sequence shown here is derived from an EMBL/GenBank/DDBJ whole genome shotgun (WGS) entry which is preliminary data.</text>
</comment>
<dbReference type="Gene3D" id="3.40.309.10">
    <property type="entry name" value="Aldehyde Dehydrogenase, Chain A, domain 2"/>
    <property type="match status" value="1"/>
</dbReference>
<evidence type="ECO:0000313" key="3">
    <source>
        <dbReference type="EMBL" id="MEM5289063.1"/>
    </source>
</evidence>
<dbReference type="Gene3D" id="3.40.605.10">
    <property type="entry name" value="Aldehyde Dehydrogenase, Chain A, domain 1"/>
    <property type="match status" value="1"/>
</dbReference>
<dbReference type="InterPro" id="IPR016163">
    <property type="entry name" value="Ald_DH_C"/>
</dbReference>
<dbReference type="InterPro" id="IPR016162">
    <property type="entry name" value="Ald_DH_N"/>
</dbReference>
<dbReference type="RefSeq" id="WP_201656521.1">
    <property type="nucleotide sequence ID" value="NZ_CAJHCS010000025.1"/>
</dbReference>
<gene>
    <name evidence="3" type="ORF">V4C55_25345</name>
</gene>
<dbReference type="InterPro" id="IPR016161">
    <property type="entry name" value="Ald_DH/histidinol_DH"/>
</dbReference>
<sequence length="494" mass="51576">MTRSYGHFIANQFTNADSPNFITRVSPVNGEAVARFAEGSTSDIDAAVRAARQAFDTGPWPKMDAGARAALLHKWSAKIAENREKLARIEVEEVGKPIRYARADMDTVCALIDYAAGLGMHSHGLAYSSIGPNRTGVVLREPVGVVGVIVPWNFPAETFAKKVPFALAAGCTCVVKPSEFTSGTALELARLAAEVGIPEGVVNVVTGYGHAVGNALSGHNGVDLVSFTGSTRVGKQIIASAGEHTARAAVELGGKGATIVFDDADISDAVSGALMSISFNQGECCVAGSRLLVHSSIADTFLKKLVEAMAGLRIGDPFDESTDIGSMIHGDHFRSVIGHIETAQKEGAAVLCGGLSGTKEDGLLITPTVLDGVSPSMSVFRQEVFGPVLAVTRFDSIEEAIALANDTEYGLANSVWSKNIDTVMTVAKALRSGIVWANTALDGALQLPFGGNGKSGFGRELGEAGLEEFTSLKSILIHTGKRTTGFGVAPAVSE</sequence>
<feature type="domain" description="Aldehyde dehydrogenase" evidence="2">
    <location>
        <begin position="14"/>
        <end position="475"/>
    </location>
</feature>
<evidence type="ECO:0000313" key="4">
    <source>
        <dbReference type="Proteomes" id="UP001494588"/>
    </source>
</evidence>